<sequence length="260" mass="26426">MTLLAALATAAAVALLLPGPPALPRPRRTDHATSTRRPLLLAGAALAAVVIGLPPGWLVPAVVVLAAGVGGWRLWGRRGQRRAAEATGRRVLETCEQLGAELSAGQPPGAALARAATDWPDLAPVAESFRVGADVPAALRAVSLRPGASDLRLLAAAWHVAHRTGQGLADAVDRVARDLVASRATQRLVDGELASARATARLVAALPVAALAMGSGVGGDPLGFLIATPAGWLCLAAGLTCGLGGLWWIEALARDVDGAR</sequence>
<feature type="transmembrane region" description="Helical" evidence="6">
    <location>
        <begin position="40"/>
        <end position="72"/>
    </location>
</feature>
<organism evidence="8 9">
    <name type="scientific">Nocardioides flavescens</name>
    <dbReference type="NCBI Taxonomy" id="2691959"/>
    <lineage>
        <taxon>Bacteria</taxon>
        <taxon>Bacillati</taxon>
        <taxon>Actinomycetota</taxon>
        <taxon>Actinomycetes</taxon>
        <taxon>Propionibacteriales</taxon>
        <taxon>Nocardioidaceae</taxon>
        <taxon>Nocardioides</taxon>
    </lineage>
</organism>
<dbReference type="Proteomes" id="UP000473325">
    <property type="component" value="Unassembled WGS sequence"/>
</dbReference>
<dbReference type="RefSeq" id="WP_160876395.1">
    <property type="nucleotide sequence ID" value="NZ_WUEK01000003.1"/>
</dbReference>
<feature type="transmembrane region" description="Helical" evidence="6">
    <location>
        <begin position="230"/>
        <end position="249"/>
    </location>
</feature>
<evidence type="ECO:0000256" key="2">
    <source>
        <dbReference type="ARBA" id="ARBA00022475"/>
    </source>
</evidence>
<evidence type="ECO:0000256" key="3">
    <source>
        <dbReference type="ARBA" id="ARBA00022692"/>
    </source>
</evidence>
<dbReference type="EMBL" id="WUEK01000003">
    <property type="protein sequence ID" value="MXG89224.1"/>
    <property type="molecule type" value="Genomic_DNA"/>
</dbReference>
<dbReference type="InterPro" id="IPR018076">
    <property type="entry name" value="T2SS_GspF_dom"/>
</dbReference>
<evidence type="ECO:0000313" key="8">
    <source>
        <dbReference type="EMBL" id="MXG89224.1"/>
    </source>
</evidence>
<feature type="domain" description="Type II secretion system protein GspF" evidence="7">
    <location>
        <begin position="95"/>
        <end position="214"/>
    </location>
</feature>
<dbReference type="GO" id="GO:0005886">
    <property type="term" value="C:plasma membrane"/>
    <property type="evidence" value="ECO:0007669"/>
    <property type="project" value="UniProtKB-SubCell"/>
</dbReference>
<dbReference type="Pfam" id="PF00482">
    <property type="entry name" value="T2SSF"/>
    <property type="match status" value="1"/>
</dbReference>
<feature type="transmembrane region" description="Helical" evidence="6">
    <location>
        <begin position="198"/>
        <end position="218"/>
    </location>
</feature>
<evidence type="ECO:0000259" key="7">
    <source>
        <dbReference type="Pfam" id="PF00482"/>
    </source>
</evidence>
<evidence type="ECO:0000313" key="9">
    <source>
        <dbReference type="Proteomes" id="UP000473325"/>
    </source>
</evidence>
<comment type="subcellular location">
    <subcellularLocation>
        <location evidence="1">Cell membrane</location>
        <topology evidence="1">Multi-pass membrane protein</topology>
    </subcellularLocation>
</comment>
<evidence type="ECO:0000256" key="6">
    <source>
        <dbReference type="SAM" id="Phobius"/>
    </source>
</evidence>
<keyword evidence="4 6" id="KW-1133">Transmembrane helix</keyword>
<dbReference type="AlphaFoldDB" id="A0A6L7F216"/>
<protein>
    <submittedName>
        <fullName evidence="8">Type II secretion system protein</fullName>
    </submittedName>
</protein>
<evidence type="ECO:0000256" key="5">
    <source>
        <dbReference type="ARBA" id="ARBA00023136"/>
    </source>
</evidence>
<keyword evidence="9" id="KW-1185">Reference proteome</keyword>
<reference evidence="8 9" key="1">
    <citation type="submission" date="2019-12" db="EMBL/GenBank/DDBJ databases">
        <authorList>
            <person name="Kun Z."/>
        </authorList>
    </citation>
    <scope>NUCLEOTIDE SEQUENCE [LARGE SCALE GENOMIC DNA]</scope>
    <source>
        <strain evidence="8 9">YIM 123512</strain>
    </source>
</reference>
<gene>
    <name evidence="8" type="ORF">GRQ65_06645</name>
</gene>
<accession>A0A6L7F216</accession>
<keyword evidence="3 6" id="KW-0812">Transmembrane</keyword>
<dbReference type="PANTHER" id="PTHR35007:SF4">
    <property type="entry name" value="CONSERVED TRANSMEMBRANE PROTEIN-RELATED"/>
    <property type="match status" value="1"/>
</dbReference>
<keyword evidence="2" id="KW-1003">Cell membrane</keyword>
<dbReference type="PANTHER" id="PTHR35007">
    <property type="entry name" value="INTEGRAL MEMBRANE PROTEIN-RELATED"/>
    <property type="match status" value="1"/>
</dbReference>
<evidence type="ECO:0000256" key="4">
    <source>
        <dbReference type="ARBA" id="ARBA00022989"/>
    </source>
</evidence>
<comment type="caution">
    <text evidence="8">The sequence shown here is derived from an EMBL/GenBank/DDBJ whole genome shotgun (WGS) entry which is preliminary data.</text>
</comment>
<keyword evidence="5 6" id="KW-0472">Membrane</keyword>
<name>A0A6L7F216_9ACTN</name>
<proteinExistence type="predicted"/>
<evidence type="ECO:0000256" key="1">
    <source>
        <dbReference type="ARBA" id="ARBA00004651"/>
    </source>
</evidence>